<dbReference type="EMBL" id="KV878211">
    <property type="protein sequence ID" value="OJJ37952.1"/>
    <property type="molecule type" value="Genomic_DNA"/>
</dbReference>
<evidence type="ECO:0008006" key="4">
    <source>
        <dbReference type="Google" id="ProtNLM"/>
    </source>
</evidence>
<dbReference type="VEuPathDB" id="FungiDB:ASPWEDRAFT_39658"/>
<dbReference type="OrthoDB" id="2331100at2759"/>
<dbReference type="GeneID" id="63750998"/>
<dbReference type="STRING" id="1073089.A0A1L9RSP8"/>
<dbReference type="InterPro" id="IPR052953">
    <property type="entry name" value="Ser-rich/MCO-related"/>
</dbReference>
<gene>
    <name evidence="2" type="ORF">ASPWEDRAFT_39658</name>
</gene>
<dbReference type="PANTHER" id="PTHR34883">
    <property type="entry name" value="SERINE-RICH PROTEIN, PUTATIVE-RELATED-RELATED"/>
    <property type="match status" value="1"/>
</dbReference>
<reference evidence="3" key="1">
    <citation type="journal article" date="2017" name="Genome Biol.">
        <title>Comparative genomics reveals high biological diversity and specific adaptations in the industrially and medically important fungal genus Aspergillus.</title>
        <authorList>
            <person name="de Vries R.P."/>
            <person name="Riley R."/>
            <person name="Wiebenga A."/>
            <person name="Aguilar-Osorio G."/>
            <person name="Amillis S."/>
            <person name="Uchima C.A."/>
            <person name="Anderluh G."/>
            <person name="Asadollahi M."/>
            <person name="Askin M."/>
            <person name="Barry K."/>
            <person name="Battaglia E."/>
            <person name="Bayram O."/>
            <person name="Benocci T."/>
            <person name="Braus-Stromeyer S.A."/>
            <person name="Caldana C."/>
            <person name="Canovas D."/>
            <person name="Cerqueira G.C."/>
            <person name="Chen F."/>
            <person name="Chen W."/>
            <person name="Choi C."/>
            <person name="Clum A."/>
            <person name="Dos Santos R.A."/>
            <person name="Damasio A.R."/>
            <person name="Diallinas G."/>
            <person name="Emri T."/>
            <person name="Fekete E."/>
            <person name="Flipphi M."/>
            <person name="Freyberg S."/>
            <person name="Gallo A."/>
            <person name="Gournas C."/>
            <person name="Habgood R."/>
            <person name="Hainaut M."/>
            <person name="Harispe M.L."/>
            <person name="Henrissat B."/>
            <person name="Hilden K.S."/>
            <person name="Hope R."/>
            <person name="Hossain A."/>
            <person name="Karabika E."/>
            <person name="Karaffa L."/>
            <person name="Karanyi Z."/>
            <person name="Krasevec N."/>
            <person name="Kuo A."/>
            <person name="Kusch H."/>
            <person name="LaButti K."/>
            <person name="Lagendijk E.L."/>
            <person name="Lapidus A."/>
            <person name="Levasseur A."/>
            <person name="Lindquist E."/>
            <person name="Lipzen A."/>
            <person name="Logrieco A.F."/>
            <person name="MacCabe A."/>
            <person name="Maekelae M.R."/>
            <person name="Malavazi I."/>
            <person name="Melin P."/>
            <person name="Meyer V."/>
            <person name="Mielnichuk N."/>
            <person name="Miskei M."/>
            <person name="Molnar A.P."/>
            <person name="Mule G."/>
            <person name="Ngan C.Y."/>
            <person name="Orejas M."/>
            <person name="Orosz E."/>
            <person name="Ouedraogo J.P."/>
            <person name="Overkamp K.M."/>
            <person name="Park H.-S."/>
            <person name="Perrone G."/>
            <person name="Piumi F."/>
            <person name="Punt P.J."/>
            <person name="Ram A.F."/>
            <person name="Ramon A."/>
            <person name="Rauscher S."/>
            <person name="Record E."/>
            <person name="Riano-Pachon D.M."/>
            <person name="Robert V."/>
            <person name="Roehrig J."/>
            <person name="Ruller R."/>
            <person name="Salamov A."/>
            <person name="Salih N.S."/>
            <person name="Samson R.A."/>
            <person name="Sandor E."/>
            <person name="Sanguinetti M."/>
            <person name="Schuetze T."/>
            <person name="Sepcic K."/>
            <person name="Shelest E."/>
            <person name="Sherlock G."/>
            <person name="Sophianopoulou V."/>
            <person name="Squina F.M."/>
            <person name="Sun H."/>
            <person name="Susca A."/>
            <person name="Todd R.B."/>
            <person name="Tsang A."/>
            <person name="Unkles S.E."/>
            <person name="van de Wiele N."/>
            <person name="van Rossen-Uffink D."/>
            <person name="Oliveira J.V."/>
            <person name="Vesth T.C."/>
            <person name="Visser J."/>
            <person name="Yu J.-H."/>
            <person name="Zhou M."/>
            <person name="Andersen M.R."/>
            <person name="Archer D.B."/>
            <person name="Baker S.E."/>
            <person name="Benoit I."/>
            <person name="Brakhage A.A."/>
            <person name="Braus G.H."/>
            <person name="Fischer R."/>
            <person name="Frisvad J.C."/>
            <person name="Goldman G.H."/>
            <person name="Houbraken J."/>
            <person name="Oakley B."/>
            <person name="Pocsi I."/>
            <person name="Scazzocchio C."/>
            <person name="Seiboth B."/>
            <person name="vanKuyk P.A."/>
            <person name="Wortman J."/>
            <person name="Dyer P.S."/>
            <person name="Grigoriev I.V."/>
        </authorList>
    </citation>
    <scope>NUCLEOTIDE SEQUENCE [LARGE SCALE GENOMIC DNA]</scope>
    <source>
        <strain evidence="3">DTO 134E9</strain>
    </source>
</reference>
<feature type="signal peptide" evidence="1">
    <location>
        <begin position="1"/>
        <end position="37"/>
    </location>
</feature>
<organism evidence="2 3">
    <name type="scientific">Aspergillus wentii DTO 134E9</name>
    <dbReference type="NCBI Taxonomy" id="1073089"/>
    <lineage>
        <taxon>Eukaryota</taxon>
        <taxon>Fungi</taxon>
        <taxon>Dikarya</taxon>
        <taxon>Ascomycota</taxon>
        <taxon>Pezizomycotina</taxon>
        <taxon>Eurotiomycetes</taxon>
        <taxon>Eurotiomycetidae</taxon>
        <taxon>Eurotiales</taxon>
        <taxon>Aspergillaceae</taxon>
        <taxon>Aspergillus</taxon>
        <taxon>Aspergillus subgen. Cremei</taxon>
    </lineage>
</organism>
<keyword evidence="1" id="KW-0732">Signal</keyword>
<name>A0A1L9RSP8_ASPWE</name>
<dbReference type="InterPro" id="IPR008972">
    <property type="entry name" value="Cupredoxin"/>
</dbReference>
<keyword evidence="3" id="KW-1185">Reference proteome</keyword>
<protein>
    <recommendedName>
        <fullName evidence="4">Blue (type 1) copper domain-containing protein</fullName>
    </recommendedName>
</protein>
<accession>A0A1L9RSP8</accession>
<dbReference type="SUPFAM" id="SSF49503">
    <property type="entry name" value="Cupredoxins"/>
    <property type="match status" value="1"/>
</dbReference>
<evidence type="ECO:0000313" key="2">
    <source>
        <dbReference type="EMBL" id="OJJ37952.1"/>
    </source>
</evidence>
<sequence length="154" mass="16724">MDFMHPYPSNFSFNPVATMFKQYLCTFLLFWFSLVSAQDKTSSSPATTSTSSAIQTVDVGEDGLTFKPDTINVAPGGKVEFHFYPGSHGVAEASFTKSCHPLSDTSFFSGFIDSASGESTTVFTLTVNNTDPIWYYCPRTGHCEAGMVGVINPP</sequence>
<dbReference type="Gene3D" id="2.60.40.420">
    <property type="entry name" value="Cupredoxins - blue copper proteins"/>
    <property type="match status" value="1"/>
</dbReference>
<dbReference type="Proteomes" id="UP000184383">
    <property type="component" value="Unassembled WGS sequence"/>
</dbReference>
<dbReference type="CDD" id="cd00920">
    <property type="entry name" value="Cupredoxin"/>
    <property type="match status" value="1"/>
</dbReference>
<dbReference type="AlphaFoldDB" id="A0A1L9RSP8"/>
<dbReference type="PANTHER" id="PTHR34883:SF15">
    <property type="entry name" value="EXTRACELLULAR SERINE-RICH PROTEIN"/>
    <property type="match status" value="1"/>
</dbReference>
<proteinExistence type="predicted"/>
<feature type="chain" id="PRO_5013245266" description="Blue (type 1) copper domain-containing protein" evidence="1">
    <location>
        <begin position="38"/>
        <end position="154"/>
    </location>
</feature>
<evidence type="ECO:0000256" key="1">
    <source>
        <dbReference type="SAM" id="SignalP"/>
    </source>
</evidence>
<dbReference type="RefSeq" id="XP_040691628.1">
    <property type="nucleotide sequence ID" value="XM_040835150.1"/>
</dbReference>
<evidence type="ECO:0000313" key="3">
    <source>
        <dbReference type="Proteomes" id="UP000184383"/>
    </source>
</evidence>